<dbReference type="SUPFAM" id="SSF89447">
    <property type="entry name" value="AbrB/MazE/MraZ-like"/>
    <property type="match status" value="1"/>
</dbReference>
<dbReference type="InterPro" id="IPR039052">
    <property type="entry name" value="Antitox_PemI-like"/>
</dbReference>
<dbReference type="GO" id="GO:0097351">
    <property type="term" value="F:toxin sequestering activity"/>
    <property type="evidence" value="ECO:0007669"/>
    <property type="project" value="InterPro"/>
</dbReference>
<dbReference type="SMART" id="SM00966">
    <property type="entry name" value="SpoVT_AbrB"/>
    <property type="match status" value="1"/>
</dbReference>
<proteinExistence type="predicted"/>
<comment type="caution">
    <text evidence="3">The sequence shown here is derived from an EMBL/GenBank/DDBJ whole genome shotgun (WGS) entry which is preliminary data.</text>
</comment>
<evidence type="ECO:0000313" key="3">
    <source>
        <dbReference type="EMBL" id="TNH44218.1"/>
    </source>
</evidence>
<evidence type="ECO:0000259" key="2">
    <source>
        <dbReference type="PROSITE" id="PS51740"/>
    </source>
</evidence>
<dbReference type="InterPro" id="IPR007159">
    <property type="entry name" value="SpoVT-AbrB_dom"/>
</dbReference>
<protein>
    <submittedName>
        <fullName evidence="3">AbrB/MazE/SpoVT family DNA-binding domain-containing protein</fullName>
    </submittedName>
</protein>
<reference evidence="3 4" key="1">
    <citation type="submission" date="2019-01" db="EMBL/GenBank/DDBJ databases">
        <title>Draft genome assembly of Photorhabdus luminescens subsp. sonorensis Caborca.</title>
        <authorList>
            <person name="Duong D.A."/>
            <person name="Espinosa-Artiles P."/>
            <person name="Orozco R.A."/>
            <person name="Molnar I."/>
            <person name="Stock P."/>
        </authorList>
    </citation>
    <scope>NUCLEOTIDE SEQUENCE [LARGE SCALE GENOMIC DNA]</scope>
    <source>
        <strain evidence="3 4">Caborca</strain>
    </source>
</reference>
<dbReference type="EMBL" id="SBIJ01000008">
    <property type="protein sequence ID" value="TNH44218.1"/>
    <property type="molecule type" value="Genomic_DNA"/>
</dbReference>
<dbReference type="Pfam" id="PF04014">
    <property type="entry name" value="MazE_antitoxin"/>
    <property type="match status" value="1"/>
</dbReference>
<dbReference type="Proteomes" id="UP000307592">
    <property type="component" value="Unassembled WGS sequence"/>
</dbReference>
<sequence length="94" mass="10351">MITVTYEESAMLTHVRKIGNSVGTIIPAQLLKSLHLKEGDQLSIVEEQGKIVISAVNHRPKYKLADLLALCDSEAPMPEILKEWDASKPVGNEV</sequence>
<feature type="domain" description="SpoVT-AbrB" evidence="2">
    <location>
        <begin position="13"/>
        <end position="58"/>
    </location>
</feature>
<evidence type="ECO:0000313" key="4">
    <source>
        <dbReference type="Proteomes" id="UP000307592"/>
    </source>
</evidence>
<gene>
    <name evidence="3" type="ORF">EP164_07240</name>
</gene>
<dbReference type="GO" id="GO:0003677">
    <property type="term" value="F:DNA binding"/>
    <property type="evidence" value="ECO:0007669"/>
    <property type="project" value="UniProtKB-UniRule"/>
</dbReference>
<dbReference type="PANTHER" id="PTHR40516:SF1">
    <property type="entry name" value="ANTITOXIN CHPS-RELATED"/>
    <property type="match status" value="1"/>
</dbReference>
<organism evidence="3 4">
    <name type="scientific">Photorhabdus luminescens subsp. sonorensis</name>
    <dbReference type="NCBI Taxonomy" id="1173677"/>
    <lineage>
        <taxon>Bacteria</taxon>
        <taxon>Pseudomonadati</taxon>
        <taxon>Pseudomonadota</taxon>
        <taxon>Gammaproteobacteria</taxon>
        <taxon>Enterobacterales</taxon>
        <taxon>Morganellaceae</taxon>
        <taxon>Photorhabdus</taxon>
    </lineage>
</organism>
<dbReference type="PANTHER" id="PTHR40516">
    <property type="entry name" value="ANTITOXIN CHPS-RELATED"/>
    <property type="match status" value="1"/>
</dbReference>
<evidence type="ECO:0000256" key="1">
    <source>
        <dbReference type="PROSITE-ProRule" id="PRU01076"/>
    </source>
</evidence>
<accession>A0A5C4RKB8</accession>
<name>A0A5C4RKB8_PHOLU</name>
<dbReference type="Gene3D" id="2.10.260.10">
    <property type="match status" value="1"/>
</dbReference>
<dbReference type="InterPro" id="IPR037914">
    <property type="entry name" value="SpoVT-AbrB_sf"/>
</dbReference>
<keyword evidence="1 3" id="KW-0238">DNA-binding</keyword>
<dbReference type="AlphaFoldDB" id="A0A5C4RKB8"/>
<dbReference type="PROSITE" id="PS51740">
    <property type="entry name" value="SPOVT_ABRB"/>
    <property type="match status" value="1"/>
</dbReference>